<proteinExistence type="predicted"/>
<name>A0ABV3MVJ9_9GAMM</name>
<gene>
    <name evidence="1" type="ORF">ABVT42_22145</name>
</gene>
<feature type="non-terminal residue" evidence="1">
    <location>
        <position position="1"/>
    </location>
</feature>
<dbReference type="RefSeq" id="WP_367024511.1">
    <property type="nucleotide sequence ID" value="NZ_JBFDAH010000090.1"/>
</dbReference>
<dbReference type="Proteomes" id="UP001554427">
    <property type="component" value="Unassembled WGS sequence"/>
</dbReference>
<keyword evidence="2" id="KW-1185">Reference proteome</keyword>
<evidence type="ECO:0000313" key="1">
    <source>
        <dbReference type="EMBL" id="MEW4368175.1"/>
    </source>
</evidence>
<comment type="caution">
    <text evidence="1">The sequence shown here is derived from an EMBL/GenBank/DDBJ whole genome shotgun (WGS) entry which is preliminary data.</text>
</comment>
<dbReference type="EMBL" id="JBFDAH010000090">
    <property type="protein sequence ID" value="MEW4368175.1"/>
    <property type="molecule type" value="Genomic_DNA"/>
</dbReference>
<accession>A0ABV3MVJ9</accession>
<organism evidence="1 2">
    <name type="scientific">Aliikangiella maris</name>
    <dbReference type="NCBI Taxonomy" id="3162458"/>
    <lineage>
        <taxon>Bacteria</taxon>
        <taxon>Pseudomonadati</taxon>
        <taxon>Pseudomonadota</taxon>
        <taxon>Gammaproteobacteria</taxon>
        <taxon>Oceanospirillales</taxon>
        <taxon>Pleioneaceae</taxon>
        <taxon>Aliikangiella</taxon>
    </lineage>
</organism>
<sequence>KTRPIKIASGRTVTFNLSGYHIAFKDSIIKNPVSYKNFGPNVNIYSNAVFEKHLSLIYANKWLVERYKGKNKYLGSMKVVIETYWRPNKNLLFNFIHLNQFSDELINSFYKLTTKNINDKFSMLNEKYKVVTVNSITWLVKDIYKHNYLFERRYLTIMNESVVLDIEFGRWTDLPYYSKKISKSDIIENWNQAEKAFMKNFEIELTEEFLSFQKEFWQTYEGKVYEGFDEVVIGVKAGETPPPRLPL</sequence>
<protein>
    <submittedName>
        <fullName evidence="1">Uncharacterized protein</fullName>
    </submittedName>
</protein>
<reference evidence="1 2" key="1">
    <citation type="submission" date="2024-06" db="EMBL/GenBank/DDBJ databases">
        <title>Aliikangiella maris sp. nov., sp. nov., a phycosphere bacterium isolated from seawater and ecosystem role in Phaeocystis globosa blooms.</title>
        <authorList>
            <person name="Li F."/>
        </authorList>
    </citation>
    <scope>NUCLEOTIDE SEQUENCE [LARGE SCALE GENOMIC DNA]</scope>
    <source>
        <strain evidence="1 2">GXAS 306</strain>
    </source>
</reference>
<evidence type="ECO:0000313" key="2">
    <source>
        <dbReference type="Proteomes" id="UP001554427"/>
    </source>
</evidence>